<evidence type="ECO:0000256" key="4">
    <source>
        <dbReference type="ARBA" id="ARBA00022475"/>
    </source>
</evidence>
<dbReference type="PANTHER" id="PTHR32507">
    <property type="entry name" value="NA(+)/H(+) ANTIPORTER 1"/>
    <property type="match status" value="1"/>
</dbReference>
<dbReference type="HOGENOM" id="CLU_008635_6_1_3"/>
<dbReference type="Gene3D" id="1.20.1530.20">
    <property type="match status" value="1"/>
</dbReference>
<accession>K9XWT1</accession>
<keyword evidence="4" id="KW-1003">Cell membrane</keyword>
<dbReference type="InterPro" id="IPR006153">
    <property type="entry name" value="Cation/H_exchanger_TM"/>
</dbReference>
<evidence type="ECO:0000313" key="11">
    <source>
        <dbReference type="EMBL" id="AFZ36107.1"/>
    </source>
</evidence>
<keyword evidence="3" id="KW-0050">Antiport</keyword>
<dbReference type="STRING" id="111780.Sta7437_2576"/>
<dbReference type="InterPro" id="IPR038770">
    <property type="entry name" value="Na+/solute_symporter_sf"/>
</dbReference>
<evidence type="ECO:0000256" key="2">
    <source>
        <dbReference type="ARBA" id="ARBA00022448"/>
    </source>
</evidence>
<feature type="transmembrane region" description="Helical" evidence="9">
    <location>
        <begin position="92"/>
        <end position="112"/>
    </location>
</feature>
<dbReference type="PANTHER" id="PTHR32507:SF8">
    <property type="entry name" value="CNH1P"/>
    <property type="match status" value="1"/>
</dbReference>
<feature type="transmembrane region" description="Helical" evidence="9">
    <location>
        <begin position="311"/>
        <end position="330"/>
    </location>
</feature>
<evidence type="ECO:0000256" key="7">
    <source>
        <dbReference type="ARBA" id="ARBA00023065"/>
    </source>
</evidence>
<keyword evidence="6 9" id="KW-1133">Transmembrane helix</keyword>
<evidence type="ECO:0000313" key="12">
    <source>
        <dbReference type="Proteomes" id="UP000010473"/>
    </source>
</evidence>
<evidence type="ECO:0000259" key="10">
    <source>
        <dbReference type="Pfam" id="PF00999"/>
    </source>
</evidence>
<evidence type="ECO:0000256" key="6">
    <source>
        <dbReference type="ARBA" id="ARBA00022989"/>
    </source>
</evidence>
<evidence type="ECO:0000256" key="8">
    <source>
        <dbReference type="ARBA" id="ARBA00023136"/>
    </source>
</evidence>
<dbReference type="eggNOG" id="COG0025">
    <property type="taxonomic scope" value="Bacteria"/>
</dbReference>
<keyword evidence="2" id="KW-0813">Transport</keyword>
<keyword evidence="12" id="KW-1185">Reference proteome</keyword>
<dbReference type="EMBL" id="CP003653">
    <property type="protein sequence ID" value="AFZ36107.1"/>
    <property type="molecule type" value="Genomic_DNA"/>
</dbReference>
<feature type="transmembrane region" description="Helical" evidence="9">
    <location>
        <begin position="374"/>
        <end position="397"/>
    </location>
</feature>
<dbReference type="PATRIC" id="fig|111780.3.peg.2680"/>
<feature type="transmembrane region" description="Helical" evidence="9">
    <location>
        <begin position="342"/>
        <end position="362"/>
    </location>
</feature>
<gene>
    <name evidence="11" type="ordered locus">Sta7437_2576</name>
</gene>
<reference evidence="12" key="1">
    <citation type="journal article" date="2013" name="Proc. Natl. Acad. Sci. U.S.A.">
        <title>Improving the coverage of the cyanobacterial phylum using diversity-driven genome sequencing.</title>
        <authorList>
            <person name="Shih P.M."/>
            <person name="Wu D."/>
            <person name="Latifi A."/>
            <person name="Axen S.D."/>
            <person name="Fewer D.P."/>
            <person name="Talla E."/>
            <person name="Calteau A."/>
            <person name="Cai F."/>
            <person name="Tandeau de Marsac N."/>
            <person name="Rippka R."/>
            <person name="Herdman M."/>
            <person name="Sivonen K."/>
            <person name="Coursin T."/>
            <person name="Laurent T."/>
            <person name="Goodwin L."/>
            <person name="Nolan M."/>
            <person name="Davenport K.W."/>
            <person name="Han C.S."/>
            <person name="Rubin E.M."/>
            <person name="Eisen J.A."/>
            <person name="Woyke T."/>
            <person name="Gugger M."/>
            <person name="Kerfeld C.A."/>
        </authorList>
    </citation>
    <scope>NUCLEOTIDE SEQUENCE [LARGE SCALE GENOMIC DNA]</scope>
    <source>
        <strain evidence="12">ATCC 29371 / PCC 7437</strain>
    </source>
</reference>
<proteinExistence type="predicted"/>
<comment type="subcellular location">
    <subcellularLocation>
        <location evidence="1">Cell membrane</location>
        <topology evidence="1">Multi-pass membrane protein</topology>
    </subcellularLocation>
</comment>
<evidence type="ECO:0000256" key="5">
    <source>
        <dbReference type="ARBA" id="ARBA00022692"/>
    </source>
</evidence>
<feature type="domain" description="Cation/H+ exchanger transmembrane" evidence="10">
    <location>
        <begin position="18"/>
        <end position="399"/>
    </location>
</feature>
<feature type="transmembrane region" description="Helical" evidence="9">
    <location>
        <begin position="6"/>
        <end position="26"/>
    </location>
</feature>
<feature type="transmembrane region" description="Helical" evidence="9">
    <location>
        <begin position="188"/>
        <end position="214"/>
    </location>
</feature>
<dbReference type="AlphaFoldDB" id="K9XWT1"/>
<dbReference type="Pfam" id="PF00999">
    <property type="entry name" value="Na_H_Exchanger"/>
    <property type="match status" value="1"/>
</dbReference>
<keyword evidence="5 9" id="KW-0812">Transmembrane</keyword>
<evidence type="ECO:0000256" key="1">
    <source>
        <dbReference type="ARBA" id="ARBA00004651"/>
    </source>
</evidence>
<evidence type="ECO:0000256" key="3">
    <source>
        <dbReference type="ARBA" id="ARBA00022449"/>
    </source>
</evidence>
<dbReference type="RefSeq" id="WP_015193775.1">
    <property type="nucleotide sequence ID" value="NC_019748.1"/>
</dbReference>
<organism evidence="11 12">
    <name type="scientific">Stanieria cyanosphaera (strain ATCC 29371 / PCC 7437)</name>
    <dbReference type="NCBI Taxonomy" id="111780"/>
    <lineage>
        <taxon>Bacteria</taxon>
        <taxon>Bacillati</taxon>
        <taxon>Cyanobacteriota</taxon>
        <taxon>Cyanophyceae</taxon>
        <taxon>Pleurocapsales</taxon>
        <taxon>Dermocarpellaceae</taxon>
        <taxon>Stanieria</taxon>
    </lineage>
</organism>
<dbReference type="GO" id="GO:0005886">
    <property type="term" value="C:plasma membrane"/>
    <property type="evidence" value="ECO:0007669"/>
    <property type="project" value="UniProtKB-SubCell"/>
</dbReference>
<protein>
    <submittedName>
        <fullName evidence="11">Sodium/proton antiporter, CPA1 family</fullName>
    </submittedName>
</protein>
<dbReference type="Proteomes" id="UP000010473">
    <property type="component" value="Chromosome"/>
</dbReference>
<keyword evidence="7" id="KW-0406">Ion transport</keyword>
<keyword evidence="8 9" id="KW-0472">Membrane</keyword>
<sequence>MDYYILDLLVIGLLLLTVTLGSGWIARLPLSYALIYIVVGISLGPYGFNLITVRPDAEFLERLTEFVVIVSVFCCGLKMNRPLNLRNWQTTIRLIGWLMPFSIFTLAAIAHWLLGMSWGAAILLGAILAPTDPVLASEVQLASVKDKDELRFALTSEGGLNDALAFPFVYFGLYAYKDSNWDNWFKSWVAVDLLWAIAAGIVMGIIVAKAVIWCDRKLQKRRRADEIMEDFIALSTILLAYSLTELVNGYGFLAVFVAGVVVQRTYFTNQEKRMAQLEFTEQLEKLLEITVVVVLGTMLLINPMINYAWQSIAIAFCLFVLIRPLGVWLFNLNGYLPRPTQYLIGWFGIRGIGSIYYLAYALGKGLSGNTAEQISWITFTVITISVIIHGISALPLMNWYEGKN</sequence>
<dbReference type="GO" id="GO:1902600">
    <property type="term" value="P:proton transmembrane transport"/>
    <property type="evidence" value="ECO:0007669"/>
    <property type="project" value="InterPro"/>
</dbReference>
<feature type="transmembrane region" description="Helical" evidence="9">
    <location>
        <begin position="33"/>
        <end position="51"/>
    </location>
</feature>
<dbReference type="KEGG" id="scs:Sta7437_2576"/>
<feature type="transmembrane region" description="Helical" evidence="9">
    <location>
        <begin position="63"/>
        <end position="80"/>
    </location>
</feature>
<dbReference type="OrthoDB" id="9810860at2"/>
<dbReference type="GO" id="GO:0015297">
    <property type="term" value="F:antiporter activity"/>
    <property type="evidence" value="ECO:0007669"/>
    <property type="project" value="UniProtKB-KW"/>
</dbReference>
<evidence type="ECO:0000256" key="9">
    <source>
        <dbReference type="SAM" id="Phobius"/>
    </source>
</evidence>
<name>K9XWT1_STAC7</name>